<evidence type="ECO:0000313" key="2">
    <source>
        <dbReference type="Proteomes" id="UP001164539"/>
    </source>
</evidence>
<sequence length="119" mass="13082">MALNKAKEIVVSFPVVVFRYIYIYIYNLLQLCLLLLRQILNSFISIFIVPTTCSKTSCGDGDQIQSALAGWTGQRTVPNVFIGKKHVGGCDTLLEKHQEGNLVPLLTDAGAIIIESAQL</sequence>
<organism evidence="1 2">
    <name type="scientific">Melia azedarach</name>
    <name type="common">Chinaberry tree</name>
    <dbReference type="NCBI Taxonomy" id="155640"/>
    <lineage>
        <taxon>Eukaryota</taxon>
        <taxon>Viridiplantae</taxon>
        <taxon>Streptophyta</taxon>
        <taxon>Embryophyta</taxon>
        <taxon>Tracheophyta</taxon>
        <taxon>Spermatophyta</taxon>
        <taxon>Magnoliopsida</taxon>
        <taxon>eudicotyledons</taxon>
        <taxon>Gunneridae</taxon>
        <taxon>Pentapetalae</taxon>
        <taxon>rosids</taxon>
        <taxon>malvids</taxon>
        <taxon>Sapindales</taxon>
        <taxon>Meliaceae</taxon>
        <taxon>Melia</taxon>
    </lineage>
</organism>
<protein>
    <submittedName>
        <fullName evidence="1">Glutaredoxin</fullName>
    </submittedName>
</protein>
<accession>A0ACC1X517</accession>
<comment type="caution">
    <text evidence="1">The sequence shown here is derived from an EMBL/GenBank/DDBJ whole genome shotgun (WGS) entry which is preliminary data.</text>
</comment>
<keyword evidence="2" id="KW-1185">Reference proteome</keyword>
<evidence type="ECO:0000313" key="1">
    <source>
        <dbReference type="EMBL" id="KAJ4706516.1"/>
    </source>
</evidence>
<gene>
    <name evidence="1" type="ORF">OWV82_020153</name>
</gene>
<dbReference type="EMBL" id="CM051404">
    <property type="protein sequence ID" value="KAJ4706516.1"/>
    <property type="molecule type" value="Genomic_DNA"/>
</dbReference>
<name>A0ACC1X517_MELAZ</name>
<proteinExistence type="predicted"/>
<dbReference type="Proteomes" id="UP001164539">
    <property type="component" value="Chromosome 11"/>
</dbReference>
<reference evidence="1 2" key="1">
    <citation type="journal article" date="2023" name="Science">
        <title>Complex scaffold remodeling in plant triterpene biosynthesis.</title>
        <authorList>
            <person name="De La Pena R."/>
            <person name="Hodgson H."/>
            <person name="Liu J.C."/>
            <person name="Stephenson M.J."/>
            <person name="Martin A.C."/>
            <person name="Owen C."/>
            <person name="Harkess A."/>
            <person name="Leebens-Mack J."/>
            <person name="Jimenez L.E."/>
            <person name="Osbourn A."/>
            <person name="Sattely E.S."/>
        </authorList>
    </citation>
    <scope>NUCLEOTIDE SEQUENCE [LARGE SCALE GENOMIC DNA]</scope>
    <source>
        <strain evidence="2">cv. JPN11</strain>
        <tissue evidence="1">Leaf</tissue>
    </source>
</reference>